<evidence type="ECO:0000256" key="1">
    <source>
        <dbReference type="ARBA" id="ARBA00023015"/>
    </source>
</evidence>
<organism evidence="5 6">
    <name type="scientific">Rhizobium tropici</name>
    <dbReference type="NCBI Taxonomy" id="398"/>
    <lineage>
        <taxon>Bacteria</taxon>
        <taxon>Pseudomonadati</taxon>
        <taxon>Pseudomonadota</taxon>
        <taxon>Alphaproteobacteria</taxon>
        <taxon>Hyphomicrobiales</taxon>
        <taxon>Rhizobiaceae</taxon>
        <taxon>Rhizobium/Agrobacterium group</taxon>
        <taxon>Rhizobium</taxon>
    </lineage>
</organism>
<dbReference type="PROSITE" id="PS50043">
    <property type="entry name" value="HTH_LUXR_2"/>
    <property type="match status" value="1"/>
</dbReference>
<evidence type="ECO:0000313" key="5">
    <source>
        <dbReference type="EMBL" id="NEV14962.1"/>
    </source>
</evidence>
<dbReference type="SMART" id="SM00421">
    <property type="entry name" value="HTH_LUXR"/>
    <property type="match status" value="1"/>
</dbReference>
<dbReference type="RefSeq" id="WP_004119948.1">
    <property type="nucleotide sequence ID" value="NZ_JAADZA010000059.1"/>
</dbReference>
<keyword evidence="5" id="KW-0614">Plasmid</keyword>
<reference evidence="5 6" key="1">
    <citation type="submission" date="2020-02" db="EMBL/GenBank/DDBJ databases">
        <title>Draft genome sequence of Rhizobium tropici.</title>
        <authorList>
            <person name="Khayi S."/>
            <person name="Jemo M."/>
        </authorList>
    </citation>
    <scope>NUCLEOTIDE SEQUENCE [LARGE SCALE GENOMIC DNA]</scope>
    <source>
        <strain evidence="5 6">A12</strain>
        <plasmid evidence="5">pA12b</plasmid>
    </source>
</reference>
<evidence type="ECO:0000259" key="4">
    <source>
        <dbReference type="PROSITE" id="PS50043"/>
    </source>
</evidence>
<accession>A0A6P1CFP1</accession>
<dbReference type="AlphaFoldDB" id="A0A6P1CFP1"/>
<dbReference type="PANTHER" id="PTHR44688:SF16">
    <property type="entry name" value="DNA-BINDING TRANSCRIPTIONAL ACTIVATOR DEVR_DOSR"/>
    <property type="match status" value="1"/>
</dbReference>
<dbReference type="Gene3D" id="1.10.10.10">
    <property type="entry name" value="Winged helix-like DNA-binding domain superfamily/Winged helix DNA-binding domain"/>
    <property type="match status" value="1"/>
</dbReference>
<feature type="domain" description="HTH luxR-type" evidence="4">
    <location>
        <begin position="6"/>
        <end position="71"/>
    </location>
</feature>
<gene>
    <name evidence="5" type="ORF">GXW80_28740</name>
</gene>
<dbReference type="PRINTS" id="PR00038">
    <property type="entry name" value="HTHLUXR"/>
</dbReference>
<evidence type="ECO:0000313" key="6">
    <source>
        <dbReference type="Proteomes" id="UP000471190"/>
    </source>
</evidence>
<protein>
    <submittedName>
        <fullName evidence="5">Helix-turn-helix transcriptional regulator</fullName>
    </submittedName>
</protein>
<dbReference type="InterPro" id="IPR036388">
    <property type="entry name" value="WH-like_DNA-bd_sf"/>
</dbReference>
<dbReference type="InterPro" id="IPR016032">
    <property type="entry name" value="Sig_transdc_resp-reg_C-effctor"/>
</dbReference>
<keyword evidence="3" id="KW-0804">Transcription</keyword>
<dbReference type="InterPro" id="IPR000792">
    <property type="entry name" value="Tscrpt_reg_LuxR_C"/>
</dbReference>
<comment type="caution">
    <text evidence="5">The sequence shown here is derived from an EMBL/GenBank/DDBJ whole genome shotgun (WGS) entry which is preliminary data.</text>
</comment>
<dbReference type="GO" id="GO:0006355">
    <property type="term" value="P:regulation of DNA-templated transcription"/>
    <property type="evidence" value="ECO:0007669"/>
    <property type="project" value="InterPro"/>
</dbReference>
<dbReference type="PANTHER" id="PTHR44688">
    <property type="entry name" value="DNA-BINDING TRANSCRIPTIONAL ACTIVATOR DEVR_DOSR"/>
    <property type="match status" value="1"/>
</dbReference>
<evidence type="ECO:0000256" key="2">
    <source>
        <dbReference type="ARBA" id="ARBA00023125"/>
    </source>
</evidence>
<dbReference type="GO" id="GO:0003677">
    <property type="term" value="F:DNA binding"/>
    <property type="evidence" value="ECO:0007669"/>
    <property type="project" value="UniProtKB-KW"/>
</dbReference>
<dbReference type="Proteomes" id="UP000471190">
    <property type="component" value="Unassembled WGS sequence"/>
</dbReference>
<proteinExistence type="predicted"/>
<dbReference type="CDD" id="cd06170">
    <property type="entry name" value="LuxR_C_like"/>
    <property type="match status" value="1"/>
</dbReference>
<sequence>MQNSAMNTEYPAISNREKACLAWTAKGKSSWAIGKTLSISEHTVNFHLRNAMRKLNCSSRMAAALKAVELGIIGWH</sequence>
<dbReference type="EMBL" id="JAADZA010000059">
    <property type="protein sequence ID" value="NEV14962.1"/>
    <property type="molecule type" value="Genomic_DNA"/>
</dbReference>
<geneLocation type="plasmid" evidence="5">
    <name>pA12b</name>
</geneLocation>
<keyword evidence="2" id="KW-0238">DNA-binding</keyword>
<keyword evidence="1" id="KW-0805">Transcription regulation</keyword>
<name>A0A6P1CFP1_RHITR</name>
<dbReference type="PROSITE" id="PS00622">
    <property type="entry name" value="HTH_LUXR_1"/>
    <property type="match status" value="1"/>
</dbReference>
<dbReference type="Pfam" id="PF00196">
    <property type="entry name" value="GerE"/>
    <property type="match status" value="1"/>
</dbReference>
<dbReference type="SUPFAM" id="SSF46894">
    <property type="entry name" value="C-terminal effector domain of the bipartite response regulators"/>
    <property type="match status" value="1"/>
</dbReference>
<evidence type="ECO:0000256" key="3">
    <source>
        <dbReference type="ARBA" id="ARBA00023163"/>
    </source>
</evidence>